<comment type="caution">
    <text evidence="2">The sequence shown here is derived from an EMBL/GenBank/DDBJ whole genome shotgun (WGS) entry which is preliminary data.</text>
</comment>
<proteinExistence type="predicted"/>
<keyword evidence="1" id="KW-0812">Transmembrane</keyword>
<sequence>MKIVPDKKILNVNPIFEELFSQISPEIASTFTKEQIAAIKQGVQRREWYEHSLDLRISVPIPLLSFYLVLLVGEERRSKQRLQYEKSLYPFWTFGNILFLILFFFMIVSGSISTLFLFKSLIPTKTHSVFPTSIPWINTQQECEKLTRTWNNNKCWDNEHSSTF</sequence>
<name>A0A926WJ28_9NOST</name>
<dbReference type="RefSeq" id="WP_190560146.1">
    <property type="nucleotide sequence ID" value="NZ_JACJQU010000005.1"/>
</dbReference>
<dbReference type="AlphaFoldDB" id="A0A926WJ28"/>
<dbReference type="EMBL" id="JACJQU010000005">
    <property type="protein sequence ID" value="MBD2294088.1"/>
    <property type="molecule type" value="Genomic_DNA"/>
</dbReference>
<dbReference type="Proteomes" id="UP000662185">
    <property type="component" value="Unassembled WGS sequence"/>
</dbReference>
<keyword evidence="1" id="KW-0472">Membrane</keyword>
<protein>
    <submittedName>
        <fullName evidence="2">Uncharacterized protein</fullName>
    </submittedName>
</protein>
<gene>
    <name evidence="2" type="ORF">H6G06_11440</name>
</gene>
<feature type="transmembrane region" description="Helical" evidence="1">
    <location>
        <begin position="93"/>
        <end position="118"/>
    </location>
</feature>
<evidence type="ECO:0000313" key="3">
    <source>
        <dbReference type="Proteomes" id="UP000662185"/>
    </source>
</evidence>
<evidence type="ECO:0000256" key="1">
    <source>
        <dbReference type="SAM" id="Phobius"/>
    </source>
</evidence>
<reference evidence="3" key="1">
    <citation type="journal article" date="2020" name="ISME J.">
        <title>Comparative genomics reveals insights into cyanobacterial evolution and habitat adaptation.</title>
        <authorList>
            <person name="Chen M.Y."/>
            <person name="Teng W.K."/>
            <person name="Zhao L."/>
            <person name="Hu C.X."/>
            <person name="Zhou Y.K."/>
            <person name="Han B.P."/>
            <person name="Song L.R."/>
            <person name="Shu W.S."/>
        </authorList>
    </citation>
    <scope>NUCLEOTIDE SEQUENCE [LARGE SCALE GENOMIC DNA]</scope>
    <source>
        <strain evidence="3">FACHB-251</strain>
    </source>
</reference>
<accession>A0A926WJ28</accession>
<keyword evidence="1" id="KW-1133">Transmembrane helix</keyword>
<evidence type="ECO:0000313" key="2">
    <source>
        <dbReference type="EMBL" id="MBD2294088.1"/>
    </source>
</evidence>
<organism evidence="2 3">
    <name type="scientific">Anabaena sphaerica FACHB-251</name>
    <dbReference type="NCBI Taxonomy" id="2692883"/>
    <lineage>
        <taxon>Bacteria</taxon>
        <taxon>Bacillati</taxon>
        <taxon>Cyanobacteriota</taxon>
        <taxon>Cyanophyceae</taxon>
        <taxon>Nostocales</taxon>
        <taxon>Nostocaceae</taxon>
        <taxon>Anabaena</taxon>
    </lineage>
</organism>
<keyword evidence="3" id="KW-1185">Reference proteome</keyword>